<dbReference type="InterPro" id="IPR017452">
    <property type="entry name" value="GPCR_Rhodpsn_7TM"/>
</dbReference>
<evidence type="ECO:0000256" key="11">
    <source>
        <dbReference type="RuleBase" id="RU000688"/>
    </source>
</evidence>
<keyword evidence="9 11" id="KW-0675">Receptor</keyword>
<accession>A0A8J6GQH8</accession>
<feature type="transmembrane region" description="Helical" evidence="12">
    <location>
        <begin position="61"/>
        <end position="79"/>
    </location>
</feature>
<dbReference type="FunFam" id="1.20.1070.10:FF:000004">
    <property type="entry name" value="Olfactory receptor"/>
    <property type="match status" value="2"/>
</dbReference>
<feature type="transmembrane region" description="Helical" evidence="12">
    <location>
        <begin position="580"/>
        <end position="603"/>
    </location>
</feature>
<sequence>MKQMAVENDSLITEFVFMGLTDQPSLQLPLFFMFLLNYTATVIGNLSLMILICLNSHLHTPMYFFLFNLSFVDFCYSFVCTPKMLMGFVSEKNIISYTGCMTQLFFFGFFVNSECYVLTAMTYDRYVAICKPLMYAILMSPRMCFLLMFGSYLMGLASAMAHTGCMIRLSFCDSNTINHYMCEIFPLLQLSCSSTYANELMPPMKEMAIENDSSVSEFILMGLTDQPELQLPLFFLFLVNYTAIVMLVSFVSEKNIIPFTGCMTQLFFFCFFAHSESYVLTVMAYDRYVAIWCSSAMVLTGLMLRLSFCNNNIIDHYMCDIFPVLRISCSNTYVNELMPPMKQMATENYSSVSEFILMGLTDEPELQLPLFFLFLVNYTAIVVGNLSLMSLIFLNSHLHTPMYFFLFNLSFIEFCYSCVFTPKMLVSFVSEKNIIPFTGCMTQLFFFCFFVNSESYVLTVMAYDRYVAICKPLLYQAIMLPRICCLLMFGSYLIGFLTAMVLTGLMIRLNFCKNNIINHYMCDIFPVLLISCSNTYVNELVSTAVVGTAIILCCLIIFMSYAMILFNIIHMSSGKGWSKALGTCGSHIITVSLFYGSGLLAYVKPSSAETVGQGKFFSVFYTFLVPVLNPLIYSLRNKDVQVAVKKTFKRITS</sequence>
<reference evidence="14" key="1">
    <citation type="submission" date="2020-03" db="EMBL/GenBank/DDBJ databases">
        <title>Studies in the Genomics of Life Span.</title>
        <authorList>
            <person name="Glass D."/>
        </authorList>
    </citation>
    <scope>NUCLEOTIDE SEQUENCE</scope>
    <source>
        <strain evidence="14">LTLLF</strain>
        <tissue evidence="14">Muscle</tissue>
    </source>
</reference>
<name>A0A8J6GQH8_MICOH</name>
<comment type="subcellular location">
    <subcellularLocation>
        <location evidence="1">Cell membrane</location>
        <topology evidence="1">Multi-pass membrane protein</topology>
    </subcellularLocation>
</comment>
<keyword evidence="2" id="KW-1003">Cell membrane</keyword>
<feature type="transmembrane region" description="Helical" evidence="12">
    <location>
        <begin position="434"/>
        <end position="453"/>
    </location>
</feature>
<keyword evidence="5" id="KW-0552">Olfaction</keyword>
<evidence type="ECO:0000256" key="7">
    <source>
        <dbReference type="ARBA" id="ARBA00023040"/>
    </source>
</evidence>
<dbReference type="PANTHER" id="PTHR48018">
    <property type="entry name" value="OLFACTORY RECEPTOR"/>
    <property type="match status" value="1"/>
</dbReference>
<feature type="transmembrane region" description="Helical" evidence="12">
    <location>
        <begin position="543"/>
        <end position="568"/>
    </location>
</feature>
<dbReference type="GO" id="GO:0005886">
    <property type="term" value="C:plasma membrane"/>
    <property type="evidence" value="ECO:0007669"/>
    <property type="project" value="UniProtKB-SubCell"/>
</dbReference>
<dbReference type="EMBL" id="JAATJU010020873">
    <property type="protein sequence ID" value="KAH0515445.1"/>
    <property type="molecule type" value="Genomic_DNA"/>
</dbReference>
<dbReference type="PROSITE" id="PS50262">
    <property type="entry name" value="G_PROTEIN_RECEP_F1_2"/>
    <property type="match status" value="2"/>
</dbReference>
<dbReference type="InterPro" id="IPR000276">
    <property type="entry name" value="GPCR_Rhodpsn"/>
</dbReference>
<keyword evidence="3" id="KW-0716">Sensory transduction</keyword>
<dbReference type="PRINTS" id="PR00237">
    <property type="entry name" value="GPCRRHODOPSN"/>
</dbReference>
<evidence type="ECO:0000313" key="14">
    <source>
        <dbReference type="EMBL" id="KAH0515445.1"/>
    </source>
</evidence>
<evidence type="ECO:0000256" key="8">
    <source>
        <dbReference type="ARBA" id="ARBA00023136"/>
    </source>
</evidence>
<organism evidence="14 15">
    <name type="scientific">Microtus ochrogaster</name>
    <name type="common">Prairie vole</name>
    <dbReference type="NCBI Taxonomy" id="79684"/>
    <lineage>
        <taxon>Eukaryota</taxon>
        <taxon>Metazoa</taxon>
        <taxon>Chordata</taxon>
        <taxon>Craniata</taxon>
        <taxon>Vertebrata</taxon>
        <taxon>Euteleostomi</taxon>
        <taxon>Mammalia</taxon>
        <taxon>Eutheria</taxon>
        <taxon>Euarchontoglires</taxon>
        <taxon>Glires</taxon>
        <taxon>Rodentia</taxon>
        <taxon>Myomorpha</taxon>
        <taxon>Muroidea</taxon>
        <taxon>Cricetidae</taxon>
        <taxon>Arvicolinae</taxon>
        <taxon>Microtus</taxon>
    </lineage>
</organism>
<dbReference type="PROSITE" id="PS00237">
    <property type="entry name" value="G_PROTEIN_RECEP_F1_1"/>
    <property type="match status" value="2"/>
</dbReference>
<evidence type="ECO:0000313" key="15">
    <source>
        <dbReference type="Proteomes" id="UP000710432"/>
    </source>
</evidence>
<evidence type="ECO:0000256" key="1">
    <source>
        <dbReference type="ARBA" id="ARBA00004651"/>
    </source>
</evidence>
<evidence type="ECO:0000256" key="6">
    <source>
        <dbReference type="ARBA" id="ARBA00022989"/>
    </source>
</evidence>
<dbReference type="InterPro" id="IPR000725">
    <property type="entry name" value="Olfact_rcpt"/>
</dbReference>
<feature type="transmembrane region" description="Helical" evidence="12">
    <location>
        <begin position="615"/>
        <end position="635"/>
    </location>
</feature>
<evidence type="ECO:0000256" key="4">
    <source>
        <dbReference type="ARBA" id="ARBA00022692"/>
    </source>
</evidence>
<evidence type="ECO:0000256" key="9">
    <source>
        <dbReference type="ARBA" id="ARBA00023170"/>
    </source>
</evidence>
<comment type="similarity">
    <text evidence="11">Belongs to the G-protein coupled receptor 1 family.</text>
</comment>
<feature type="domain" description="G-protein coupled receptors family 1 profile" evidence="13">
    <location>
        <begin position="44"/>
        <end position="248"/>
    </location>
</feature>
<protein>
    <submittedName>
        <fullName evidence="14">Olfactory receptor 143</fullName>
    </submittedName>
</protein>
<keyword evidence="4 11" id="KW-0812">Transmembrane</keyword>
<feature type="transmembrane region" description="Helical" evidence="12">
    <location>
        <begin position="287"/>
        <end position="308"/>
    </location>
</feature>
<keyword evidence="10 11" id="KW-0807">Transducer</keyword>
<dbReference type="Pfam" id="PF00001">
    <property type="entry name" value="7tm_1"/>
    <property type="match status" value="1"/>
</dbReference>
<feature type="transmembrane region" description="Helical" evidence="12">
    <location>
        <begin position="256"/>
        <end position="275"/>
    </location>
</feature>
<feature type="transmembrane region" description="Helical" evidence="12">
    <location>
        <begin position="231"/>
        <end position="251"/>
    </location>
</feature>
<dbReference type="GO" id="GO:0004930">
    <property type="term" value="F:G protein-coupled receptor activity"/>
    <property type="evidence" value="ECO:0007669"/>
    <property type="project" value="UniProtKB-KW"/>
</dbReference>
<feature type="transmembrane region" description="Helical" evidence="12">
    <location>
        <begin position="400"/>
        <end position="422"/>
    </location>
</feature>
<comment type="caution">
    <text evidence="14">The sequence shown here is derived from an EMBL/GenBank/DDBJ whole genome shotgun (WGS) entry which is preliminary data.</text>
</comment>
<feature type="transmembrane region" description="Helical" evidence="12">
    <location>
        <begin position="473"/>
        <end position="505"/>
    </location>
</feature>
<keyword evidence="6 12" id="KW-1133">Transmembrane helix</keyword>
<feature type="domain" description="G-protein coupled receptors family 1 profile" evidence="13">
    <location>
        <begin position="384"/>
        <end position="633"/>
    </location>
</feature>
<dbReference type="PRINTS" id="PR00245">
    <property type="entry name" value="OLFACTORYR"/>
</dbReference>
<dbReference type="AlphaFoldDB" id="A0A8J6GQH8"/>
<gene>
    <name evidence="14" type="ORF">LTLLF_129755</name>
</gene>
<evidence type="ECO:0000256" key="3">
    <source>
        <dbReference type="ARBA" id="ARBA00022606"/>
    </source>
</evidence>
<dbReference type="GO" id="GO:0004984">
    <property type="term" value="F:olfactory receptor activity"/>
    <property type="evidence" value="ECO:0007669"/>
    <property type="project" value="InterPro"/>
</dbReference>
<evidence type="ECO:0000256" key="12">
    <source>
        <dbReference type="SAM" id="Phobius"/>
    </source>
</evidence>
<feature type="transmembrane region" description="Helical" evidence="12">
    <location>
        <begin position="370"/>
        <end position="394"/>
    </location>
</feature>
<evidence type="ECO:0000259" key="13">
    <source>
        <dbReference type="PROSITE" id="PS50262"/>
    </source>
</evidence>
<evidence type="ECO:0000256" key="2">
    <source>
        <dbReference type="ARBA" id="ARBA00022475"/>
    </source>
</evidence>
<dbReference type="Pfam" id="PF13853">
    <property type="entry name" value="7tm_4"/>
    <property type="match status" value="1"/>
</dbReference>
<feature type="transmembrane region" description="Helical" evidence="12">
    <location>
        <begin position="30"/>
        <end position="54"/>
    </location>
</feature>
<dbReference type="SUPFAM" id="SSF81321">
    <property type="entry name" value="Family A G protein-coupled receptor-like"/>
    <property type="match status" value="3"/>
</dbReference>
<keyword evidence="7 11" id="KW-0297">G-protein coupled receptor</keyword>
<proteinExistence type="inferred from homology"/>
<feature type="transmembrane region" description="Helical" evidence="12">
    <location>
        <begin position="517"/>
        <end position="537"/>
    </location>
</feature>
<evidence type="ECO:0000256" key="10">
    <source>
        <dbReference type="ARBA" id="ARBA00023224"/>
    </source>
</evidence>
<evidence type="ECO:0000256" key="5">
    <source>
        <dbReference type="ARBA" id="ARBA00022725"/>
    </source>
</evidence>
<keyword evidence="8 12" id="KW-0472">Membrane</keyword>
<feature type="transmembrane region" description="Helical" evidence="12">
    <location>
        <begin position="94"/>
        <end position="112"/>
    </location>
</feature>
<dbReference type="Gene3D" id="1.20.1070.10">
    <property type="entry name" value="Rhodopsin 7-helix transmembrane proteins"/>
    <property type="match status" value="3"/>
</dbReference>
<dbReference type="Proteomes" id="UP000710432">
    <property type="component" value="Unassembled WGS sequence"/>
</dbReference>